<gene>
    <name evidence="3" type="ORF">ACFOZ4_19860</name>
</gene>
<evidence type="ECO:0000313" key="4">
    <source>
        <dbReference type="Proteomes" id="UP001595816"/>
    </source>
</evidence>
<proteinExistence type="predicted"/>
<dbReference type="PANTHER" id="PTHR35585">
    <property type="entry name" value="HHE DOMAIN PROTEIN (AFU_ORTHOLOGUE AFUA_4G00730)"/>
    <property type="match status" value="1"/>
</dbReference>
<keyword evidence="4" id="KW-1185">Reference proteome</keyword>
<organism evidence="3 4">
    <name type="scientific">Hamadaea flava</name>
    <dbReference type="NCBI Taxonomy" id="1742688"/>
    <lineage>
        <taxon>Bacteria</taxon>
        <taxon>Bacillati</taxon>
        <taxon>Actinomycetota</taxon>
        <taxon>Actinomycetes</taxon>
        <taxon>Micromonosporales</taxon>
        <taxon>Micromonosporaceae</taxon>
        <taxon>Hamadaea</taxon>
    </lineage>
</organism>
<evidence type="ECO:0000259" key="2">
    <source>
        <dbReference type="Pfam" id="PF01814"/>
    </source>
</evidence>
<dbReference type="EMBL" id="JBHSAY010000009">
    <property type="protein sequence ID" value="MFC4132871.1"/>
    <property type="molecule type" value="Genomic_DNA"/>
</dbReference>
<dbReference type="Gene3D" id="1.20.120.520">
    <property type="entry name" value="nmb1532 protein domain like"/>
    <property type="match status" value="1"/>
</dbReference>
<evidence type="ECO:0000256" key="1">
    <source>
        <dbReference type="SAM" id="MobiDB-lite"/>
    </source>
</evidence>
<dbReference type="Proteomes" id="UP001595816">
    <property type="component" value="Unassembled WGS sequence"/>
</dbReference>
<sequence length="217" mass="23732">MTVTDPEGWESEEWGGRSIARVLADEHTRLQTLLDDALAATGPAFAGGETAAGATSAGATPPRQVADAFIAAMSRHLSAEEQELYPAARTALDNGDRLVDDEIEADREILRVLADLHKADPDGEDFAALLARADLHLRRHVRTADEDIFPELRRRLDREQQVKLGNRIDIFEEAAPTRPHPNTPSTPPLNKVVDPAIGTVDKVRDALSGRKTRPQDL</sequence>
<dbReference type="PANTHER" id="PTHR35585:SF1">
    <property type="entry name" value="HHE DOMAIN PROTEIN (AFU_ORTHOLOGUE AFUA_4G00730)"/>
    <property type="match status" value="1"/>
</dbReference>
<dbReference type="RefSeq" id="WP_253752364.1">
    <property type="nucleotide sequence ID" value="NZ_JAMZDZ010000001.1"/>
</dbReference>
<accession>A0ABV8LPB7</accession>
<dbReference type="InterPro" id="IPR012312">
    <property type="entry name" value="Hemerythrin-like"/>
</dbReference>
<feature type="domain" description="Hemerythrin-like" evidence="2">
    <location>
        <begin position="20"/>
        <end position="152"/>
    </location>
</feature>
<feature type="compositionally biased region" description="Pro residues" evidence="1">
    <location>
        <begin position="178"/>
        <end position="187"/>
    </location>
</feature>
<protein>
    <submittedName>
        <fullName evidence="3">Hemerythrin domain-containing protein</fullName>
    </submittedName>
</protein>
<name>A0ABV8LPB7_9ACTN</name>
<dbReference type="Pfam" id="PF01814">
    <property type="entry name" value="Hemerythrin"/>
    <property type="match status" value="1"/>
</dbReference>
<evidence type="ECO:0000313" key="3">
    <source>
        <dbReference type="EMBL" id="MFC4132871.1"/>
    </source>
</evidence>
<comment type="caution">
    <text evidence="3">The sequence shown here is derived from an EMBL/GenBank/DDBJ whole genome shotgun (WGS) entry which is preliminary data.</text>
</comment>
<feature type="region of interest" description="Disordered" evidence="1">
    <location>
        <begin position="173"/>
        <end position="197"/>
    </location>
</feature>
<reference evidence="4" key="1">
    <citation type="journal article" date="2019" name="Int. J. Syst. Evol. Microbiol.">
        <title>The Global Catalogue of Microorganisms (GCM) 10K type strain sequencing project: providing services to taxonomists for standard genome sequencing and annotation.</title>
        <authorList>
            <consortium name="The Broad Institute Genomics Platform"/>
            <consortium name="The Broad Institute Genome Sequencing Center for Infectious Disease"/>
            <person name="Wu L."/>
            <person name="Ma J."/>
        </authorList>
    </citation>
    <scope>NUCLEOTIDE SEQUENCE [LARGE SCALE GENOMIC DNA]</scope>
    <source>
        <strain evidence="4">CGMCC 4.7289</strain>
    </source>
</reference>